<dbReference type="InParanoid" id="W4K136"/>
<accession>W4K136</accession>
<name>W4K136_HETIT</name>
<reference evidence="1 2" key="1">
    <citation type="journal article" date="2012" name="New Phytol.">
        <title>Insight into trade-off between wood decay and parasitism from the genome of a fungal forest pathogen.</title>
        <authorList>
            <person name="Olson A."/>
            <person name="Aerts A."/>
            <person name="Asiegbu F."/>
            <person name="Belbahri L."/>
            <person name="Bouzid O."/>
            <person name="Broberg A."/>
            <person name="Canback B."/>
            <person name="Coutinho P.M."/>
            <person name="Cullen D."/>
            <person name="Dalman K."/>
            <person name="Deflorio G."/>
            <person name="van Diepen L.T."/>
            <person name="Dunand C."/>
            <person name="Duplessis S."/>
            <person name="Durling M."/>
            <person name="Gonthier P."/>
            <person name="Grimwood J."/>
            <person name="Fossdal C.G."/>
            <person name="Hansson D."/>
            <person name="Henrissat B."/>
            <person name="Hietala A."/>
            <person name="Himmelstrand K."/>
            <person name="Hoffmeister D."/>
            <person name="Hogberg N."/>
            <person name="James T.Y."/>
            <person name="Karlsson M."/>
            <person name="Kohler A."/>
            <person name="Kues U."/>
            <person name="Lee Y.H."/>
            <person name="Lin Y.C."/>
            <person name="Lind M."/>
            <person name="Lindquist E."/>
            <person name="Lombard V."/>
            <person name="Lucas S."/>
            <person name="Lunden K."/>
            <person name="Morin E."/>
            <person name="Murat C."/>
            <person name="Park J."/>
            <person name="Raffaello T."/>
            <person name="Rouze P."/>
            <person name="Salamov A."/>
            <person name="Schmutz J."/>
            <person name="Solheim H."/>
            <person name="Stahlberg J."/>
            <person name="Velez H."/>
            <person name="de Vries R.P."/>
            <person name="Wiebenga A."/>
            <person name="Woodward S."/>
            <person name="Yakovlev I."/>
            <person name="Garbelotto M."/>
            <person name="Martin F."/>
            <person name="Grigoriev I.V."/>
            <person name="Stenlid J."/>
        </authorList>
    </citation>
    <scope>NUCLEOTIDE SEQUENCE [LARGE SCALE GENOMIC DNA]</scope>
    <source>
        <strain evidence="1 2">TC 32-1</strain>
    </source>
</reference>
<dbReference type="KEGG" id="hir:HETIRDRAFT_322560"/>
<dbReference type="HOGENOM" id="CLU_163763_1_0_1"/>
<dbReference type="RefSeq" id="XP_009548109.1">
    <property type="nucleotide sequence ID" value="XM_009549814.1"/>
</dbReference>
<dbReference type="GeneID" id="20670874"/>
<evidence type="ECO:0000313" key="2">
    <source>
        <dbReference type="Proteomes" id="UP000030671"/>
    </source>
</evidence>
<protein>
    <submittedName>
        <fullName evidence="1">Uncharacterized protein</fullName>
    </submittedName>
</protein>
<keyword evidence="2" id="KW-1185">Reference proteome</keyword>
<dbReference type="EMBL" id="KI925460">
    <property type="protein sequence ID" value="ETW79527.1"/>
    <property type="molecule type" value="Genomic_DNA"/>
</dbReference>
<feature type="non-terminal residue" evidence="1">
    <location>
        <position position="1"/>
    </location>
</feature>
<organism evidence="1 2">
    <name type="scientific">Heterobasidion irregulare (strain TC 32-1)</name>
    <dbReference type="NCBI Taxonomy" id="747525"/>
    <lineage>
        <taxon>Eukaryota</taxon>
        <taxon>Fungi</taxon>
        <taxon>Dikarya</taxon>
        <taxon>Basidiomycota</taxon>
        <taxon>Agaricomycotina</taxon>
        <taxon>Agaricomycetes</taxon>
        <taxon>Russulales</taxon>
        <taxon>Bondarzewiaceae</taxon>
        <taxon>Heterobasidion</taxon>
        <taxon>Heterobasidion annosum species complex</taxon>
    </lineage>
</organism>
<proteinExistence type="predicted"/>
<dbReference type="Proteomes" id="UP000030671">
    <property type="component" value="Unassembled WGS sequence"/>
</dbReference>
<gene>
    <name evidence="1" type="ORF">HETIRDRAFT_322560</name>
</gene>
<sequence>VKCGQTDPSAAKCPSVACRLSGRDRPCSVKVGIFGTCLVLFGIPPKLPNTFLGP</sequence>
<dbReference type="AlphaFoldDB" id="W4K136"/>
<evidence type="ECO:0000313" key="1">
    <source>
        <dbReference type="EMBL" id="ETW79527.1"/>
    </source>
</evidence>